<dbReference type="InterPro" id="IPR052049">
    <property type="entry name" value="Electron_transfer_protein"/>
</dbReference>
<dbReference type="RefSeq" id="WP_005021832.1">
    <property type="nucleotide sequence ID" value="NZ_CABKNZ010000042.1"/>
</dbReference>
<feature type="transmembrane region" description="Helical" evidence="7">
    <location>
        <begin position="290"/>
        <end position="311"/>
    </location>
</feature>
<evidence type="ECO:0000313" key="8">
    <source>
        <dbReference type="EMBL" id="KPH55542.1"/>
    </source>
</evidence>
<evidence type="ECO:0000256" key="7">
    <source>
        <dbReference type="SAM" id="Phobius"/>
    </source>
</evidence>
<keyword evidence="5 7" id="KW-1133">Transmembrane helix</keyword>
<dbReference type="Pfam" id="PF03916">
    <property type="entry name" value="NrfD"/>
    <property type="match status" value="1"/>
</dbReference>
<accession>A0A0N1MNN1</accession>
<feature type="transmembrane region" description="Helical" evidence="7">
    <location>
        <begin position="51"/>
        <end position="73"/>
    </location>
</feature>
<dbReference type="EMBL" id="JNOC01000035">
    <property type="protein sequence ID" value="KPH55542.1"/>
    <property type="molecule type" value="Genomic_DNA"/>
</dbReference>
<feature type="transmembrane region" description="Helical" evidence="7">
    <location>
        <begin position="245"/>
        <end position="278"/>
    </location>
</feature>
<reference evidence="8 10" key="1">
    <citation type="submission" date="2014-06" db="EMBL/GenBank/DDBJ databases">
        <title>Helicobacter pullorum isolates in fresh chicken meat - phenotypic and genotypic features.</title>
        <authorList>
            <person name="Borges V."/>
            <person name="Santos A."/>
            <person name="Correia C.B."/>
            <person name="Saraiva M."/>
            <person name="Menard A."/>
            <person name="Vieira L."/>
            <person name="Sampaio D.A."/>
            <person name="Gomes J.P."/>
            <person name="Oleastro M."/>
        </authorList>
    </citation>
    <scope>NUCLEOTIDE SEQUENCE [LARGE SCALE GENOMIC DNA]</scope>
    <source>
        <strain evidence="8 10">229334/12</strain>
    </source>
</reference>
<dbReference type="InterPro" id="IPR005614">
    <property type="entry name" value="NrfD-like"/>
</dbReference>
<comment type="subcellular location">
    <subcellularLocation>
        <location evidence="1">Cell membrane</location>
        <topology evidence="1">Multi-pass membrane protein</topology>
    </subcellularLocation>
</comment>
<dbReference type="PATRIC" id="fig|35818.11.peg.1351"/>
<dbReference type="PANTHER" id="PTHR34856:SF2">
    <property type="entry name" value="PROTEIN NRFD"/>
    <property type="match status" value="1"/>
</dbReference>
<evidence type="ECO:0000313" key="11">
    <source>
        <dbReference type="Proteomes" id="UP000255269"/>
    </source>
</evidence>
<dbReference type="PANTHER" id="PTHR34856">
    <property type="entry name" value="PROTEIN NRFD"/>
    <property type="match status" value="1"/>
</dbReference>
<dbReference type="OrthoDB" id="9778963at2"/>
<feature type="transmembrane region" description="Helical" evidence="7">
    <location>
        <begin position="149"/>
        <end position="172"/>
    </location>
</feature>
<feature type="transmembrane region" description="Helical" evidence="7">
    <location>
        <begin position="93"/>
        <end position="114"/>
    </location>
</feature>
<dbReference type="Proteomes" id="UP000255269">
    <property type="component" value="Unassembled WGS sequence"/>
</dbReference>
<keyword evidence="6 7" id="KW-0472">Membrane</keyword>
<evidence type="ECO:0000313" key="10">
    <source>
        <dbReference type="Proteomes" id="UP000037997"/>
    </source>
</evidence>
<dbReference type="Gene3D" id="1.20.1630.10">
    <property type="entry name" value="Formate dehydrogenase/DMSO reductase domain"/>
    <property type="match status" value="1"/>
</dbReference>
<sequence>MNEIWGPENPSIVWHWLIAVYLFLAGLSSGAMMTALSVEWMNPQKKAPWDAFVRAGVLIAPLTIILGLVLLIFDLTKPLNFYRLLITYNFSSVMSLGVLLLLFYTPLSVVYAVMRYRNALENSFLGGLMKAFSGILDWLEAHSLWFGRLVFALAAGVGVYTGFLLSAVQTFPLYNSPILPILFLASGLSSGIAACICVGLLFFEKEVSQNTTKYLLTMDLRVIPIESLLLFALFVGLYFQGGEKAIAAITALSVGAWAWVFWLGVIGFSVVIPSVIALTALKNHAYKVNFILLNAVSIMIGVFALRMYILYAGQLHLGIL</sequence>
<feature type="transmembrane region" description="Helical" evidence="7">
    <location>
        <begin position="12"/>
        <end position="39"/>
    </location>
</feature>
<proteinExistence type="inferred from homology"/>
<evidence type="ECO:0000256" key="1">
    <source>
        <dbReference type="ARBA" id="ARBA00004651"/>
    </source>
</evidence>
<name>A0A0N1MNN1_9HELI</name>
<comment type="similarity">
    <text evidence="2">Belongs to the NrfD family.</text>
</comment>
<protein>
    <submittedName>
        <fullName evidence="9">Formate-dependent nitrite reductase, membrane component</fullName>
    </submittedName>
    <submittedName>
        <fullName evidence="8">Polysulfide reductase</fullName>
    </submittedName>
</protein>
<organism evidence="8 10">
    <name type="scientific">Helicobacter pullorum</name>
    <dbReference type="NCBI Taxonomy" id="35818"/>
    <lineage>
        <taxon>Bacteria</taxon>
        <taxon>Pseudomonadati</taxon>
        <taxon>Campylobacterota</taxon>
        <taxon>Epsilonproteobacteria</taxon>
        <taxon>Campylobacterales</taxon>
        <taxon>Helicobacteraceae</taxon>
        <taxon>Helicobacter</taxon>
    </lineage>
</organism>
<evidence type="ECO:0000256" key="6">
    <source>
        <dbReference type="ARBA" id="ARBA00023136"/>
    </source>
</evidence>
<evidence type="ECO:0000313" key="9">
    <source>
        <dbReference type="EMBL" id="STQ88746.1"/>
    </source>
</evidence>
<evidence type="ECO:0000256" key="2">
    <source>
        <dbReference type="ARBA" id="ARBA00008929"/>
    </source>
</evidence>
<reference evidence="9 11" key="2">
    <citation type="submission" date="2018-06" db="EMBL/GenBank/DDBJ databases">
        <authorList>
            <consortium name="Pathogen Informatics"/>
            <person name="Doyle S."/>
        </authorList>
    </citation>
    <scope>NUCLEOTIDE SEQUENCE [LARGE SCALE GENOMIC DNA]</scope>
    <source>
        <strain evidence="9 11">NCTC13156</strain>
    </source>
</reference>
<evidence type="ECO:0000256" key="4">
    <source>
        <dbReference type="ARBA" id="ARBA00022692"/>
    </source>
</evidence>
<gene>
    <name evidence="8" type="ORF">HPU229334_06835</name>
    <name evidence="9" type="ORF">NCTC13156_01600</name>
</gene>
<feature type="transmembrane region" description="Helical" evidence="7">
    <location>
        <begin position="215"/>
        <end position="239"/>
    </location>
</feature>
<keyword evidence="3" id="KW-1003">Cell membrane</keyword>
<evidence type="ECO:0000256" key="3">
    <source>
        <dbReference type="ARBA" id="ARBA00022475"/>
    </source>
</evidence>
<dbReference type="AlphaFoldDB" id="A0A0N1MNN1"/>
<feature type="transmembrane region" description="Helical" evidence="7">
    <location>
        <begin position="178"/>
        <end position="203"/>
    </location>
</feature>
<evidence type="ECO:0000256" key="5">
    <source>
        <dbReference type="ARBA" id="ARBA00022989"/>
    </source>
</evidence>
<keyword evidence="4 7" id="KW-0812">Transmembrane</keyword>
<dbReference type="EMBL" id="UGJF01000001">
    <property type="protein sequence ID" value="STQ88746.1"/>
    <property type="molecule type" value="Genomic_DNA"/>
</dbReference>
<dbReference type="STRING" id="35818.HPU229336_02035"/>
<dbReference type="Proteomes" id="UP000037997">
    <property type="component" value="Unassembled WGS sequence"/>
</dbReference>
<dbReference type="GO" id="GO:0005886">
    <property type="term" value="C:plasma membrane"/>
    <property type="evidence" value="ECO:0007669"/>
    <property type="project" value="UniProtKB-SubCell"/>
</dbReference>